<feature type="region of interest" description="Disordered" evidence="1">
    <location>
        <begin position="513"/>
        <end position="695"/>
    </location>
</feature>
<reference evidence="3" key="1">
    <citation type="journal article" date="2015" name="Genome Announc.">
        <title>Draft genome sequence of the cellulolytic fungus Chaetomium globosum.</title>
        <authorList>
            <person name="Cuomo C.A."/>
            <person name="Untereiner W.A."/>
            <person name="Ma L.-J."/>
            <person name="Grabherr M."/>
            <person name="Birren B.W."/>
        </authorList>
    </citation>
    <scope>NUCLEOTIDE SEQUENCE [LARGE SCALE GENOMIC DNA]</scope>
    <source>
        <strain evidence="3">ATCC 6205 / CBS 148.51 / DSM 1962 / NBRC 6347 / NRRL 1970</strain>
    </source>
</reference>
<protein>
    <submittedName>
        <fullName evidence="2">Uncharacterized protein</fullName>
    </submittedName>
</protein>
<dbReference type="eggNOG" id="ENOG502T3HW">
    <property type="taxonomic scope" value="Eukaryota"/>
</dbReference>
<feature type="compositionally biased region" description="Polar residues" evidence="1">
    <location>
        <begin position="455"/>
        <end position="468"/>
    </location>
</feature>
<feature type="region of interest" description="Disordered" evidence="1">
    <location>
        <begin position="88"/>
        <end position="115"/>
    </location>
</feature>
<evidence type="ECO:0000256" key="1">
    <source>
        <dbReference type="SAM" id="MobiDB-lite"/>
    </source>
</evidence>
<keyword evidence="3" id="KW-1185">Reference proteome</keyword>
<organism evidence="2 3">
    <name type="scientific">Chaetomium globosum (strain ATCC 6205 / CBS 148.51 / DSM 1962 / NBRC 6347 / NRRL 1970)</name>
    <name type="common">Soil fungus</name>
    <dbReference type="NCBI Taxonomy" id="306901"/>
    <lineage>
        <taxon>Eukaryota</taxon>
        <taxon>Fungi</taxon>
        <taxon>Dikarya</taxon>
        <taxon>Ascomycota</taxon>
        <taxon>Pezizomycotina</taxon>
        <taxon>Sordariomycetes</taxon>
        <taxon>Sordariomycetidae</taxon>
        <taxon>Sordariales</taxon>
        <taxon>Chaetomiaceae</taxon>
        <taxon>Chaetomium</taxon>
    </lineage>
</organism>
<feature type="compositionally biased region" description="Polar residues" evidence="1">
    <location>
        <begin position="581"/>
        <end position="591"/>
    </location>
</feature>
<feature type="compositionally biased region" description="Polar residues" evidence="1">
    <location>
        <begin position="685"/>
        <end position="695"/>
    </location>
</feature>
<dbReference type="InParanoid" id="Q2GRF3"/>
<evidence type="ECO:0000313" key="3">
    <source>
        <dbReference type="Proteomes" id="UP000001056"/>
    </source>
</evidence>
<feature type="compositionally biased region" description="Low complexity" evidence="1">
    <location>
        <begin position="431"/>
        <end position="443"/>
    </location>
</feature>
<evidence type="ECO:0000313" key="2">
    <source>
        <dbReference type="EMBL" id="EAQ85437.1"/>
    </source>
</evidence>
<feature type="compositionally biased region" description="Polar residues" evidence="1">
    <location>
        <begin position="653"/>
        <end position="677"/>
    </location>
</feature>
<dbReference type="VEuPathDB" id="FungiDB:CHGG_09451"/>
<dbReference type="Proteomes" id="UP000001056">
    <property type="component" value="Unassembled WGS sequence"/>
</dbReference>
<dbReference type="AlphaFoldDB" id="Q2GRF3"/>
<feature type="region of interest" description="Disordered" evidence="1">
    <location>
        <begin position="1"/>
        <end position="56"/>
    </location>
</feature>
<dbReference type="OrthoDB" id="4769032at2759"/>
<feature type="region of interest" description="Disordered" evidence="1">
    <location>
        <begin position="378"/>
        <end position="468"/>
    </location>
</feature>
<sequence length="695" mass="76430">MADDGGATPVGPPRPSRDATGAARSSWPPRSGQQARTLAHPNTALIPRTPGSIARPFLATTPSANLPMPIIDGDIDPALMPETPAITTGTQTATSSTRKKTRGGSLVKGPAKKSGKPVNEIYPDAFLPITRESFKKISDVEVQMYYAFVPDPNPPSEAQSTAIKNNIDYKVRQVFFVYCNRKLLASVVTECLPHLDNRTKTFSECLAYAQSRFSTLKHRLLYENMYSLARVWLADFGKTEFRCDPRDWVASWQNGDGFEGISADDKERTKKWIYGRVDKTLFTNVFRSIAPILDWKSFENRKKKPFYYLKVLFGTMITELAFVRNLADKVLESLSAFDNFAKIEMDHFTWKPMVNNTNIEPQQQDIEQPVAQLLHEHVITNSPPPESEESDDDPSDSRRRKTRQPPPRHNIQRPALVSTRGCMLEQPVTPTAQAGQARTAQTASLPYTNPRRRAVNNTPLPITLSSDSSNAPSLFVSDNVDRSSSLKHMPARSALHQSSQEQEQDVQPLFSVRGLIYPPPSRPTSPAHISRPLGATERLNSPPPLDYSMSRGPSFGGLNSDGSQDPTSHPPIIQLAVDTPLSVQQPKSTGNHPPAELPTPTIQPTGTRPPGFTAPPRCVASIAPPTIPPSSLPGASTDRAPSFAGIRPPSSLAARTSTQQPQRQLARMSTRSQSRQGQRTKENDSVTPTESASRG</sequence>
<dbReference type="EMBL" id="CH408034">
    <property type="protein sequence ID" value="EAQ85437.1"/>
    <property type="molecule type" value="Genomic_DNA"/>
</dbReference>
<name>Q2GRF3_CHAGB</name>
<accession>Q2GRF3</accession>
<dbReference type="GeneID" id="4395896"/>
<dbReference type="HOGENOM" id="CLU_396372_0_0_1"/>
<gene>
    <name evidence="2" type="ORF">CHGG_09451</name>
</gene>
<dbReference type="RefSeq" id="XP_001227378.1">
    <property type="nucleotide sequence ID" value="XM_001227377.1"/>
</dbReference>
<proteinExistence type="predicted"/>